<dbReference type="AlphaFoldDB" id="A0A9Q0BEV4"/>
<gene>
    <name evidence="2" type="ORF">J7T54_003889</name>
</gene>
<keyword evidence="3" id="KW-1185">Reference proteome</keyword>
<dbReference type="RefSeq" id="XP_051362480.1">
    <property type="nucleotide sequence ID" value="XM_051506076.1"/>
</dbReference>
<keyword evidence="1" id="KW-0472">Membrane</keyword>
<feature type="transmembrane region" description="Helical" evidence="1">
    <location>
        <begin position="20"/>
        <end position="42"/>
    </location>
</feature>
<organism evidence="2 3">
    <name type="scientific">Emericellopsis cladophorae</name>
    <dbReference type="NCBI Taxonomy" id="2686198"/>
    <lineage>
        <taxon>Eukaryota</taxon>
        <taxon>Fungi</taxon>
        <taxon>Dikarya</taxon>
        <taxon>Ascomycota</taxon>
        <taxon>Pezizomycotina</taxon>
        <taxon>Sordariomycetes</taxon>
        <taxon>Hypocreomycetidae</taxon>
        <taxon>Hypocreales</taxon>
        <taxon>Bionectriaceae</taxon>
        <taxon>Emericellopsis</taxon>
    </lineage>
</organism>
<evidence type="ECO:0000256" key="1">
    <source>
        <dbReference type="SAM" id="Phobius"/>
    </source>
</evidence>
<dbReference type="GeneID" id="75830381"/>
<dbReference type="EMBL" id="JAGIXG020000019">
    <property type="protein sequence ID" value="KAI6781624.1"/>
    <property type="molecule type" value="Genomic_DNA"/>
</dbReference>
<accession>A0A9Q0BEV4</accession>
<feature type="transmembrane region" description="Helical" evidence="1">
    <location>
        <begin position="99"/>
        <end position="118"/>
    </location>
</feature>
<reference evidence="2" key="2">
    <citation type="submission" date="2022-07" db="EMBL/GenBank/DDBJ databases">
        <authorList>
            <person name="Goncalves M.F.M."/>
            <person name="Hilario S."/>
            <person name="Van De Peer Y."/>
            <person name="Esteves A.C."/>
            <person name="Alves A."/>
        </authorList>
    </citation>
    <scope>NUCLEOTIDE SEQUENCE</scope>
    <source>
        <strain evidence="2">MUM 19.33</strain>
    </source>
</reference>
<proteinExistence type="predicted"/>
<protein>
    <submittedName>
        <fullName evidence="2">Uncharacterized protein</fullName>
    </submittedName>
</protein>
<reference evidence="2" key="1">
    <citation type="journal article" date="2021" name="J Fungi (Basel)">
        <title>Genomic and Metabolomic Analyses of the Marine Fungus Emericellopsis cladophorae: Insights into Saltwater Adaptability Mechanisms and Its Biosynthetic Potential.</title>
        <authorList>
            <person name="Goncalves M.F.M."/>
            <person name="Hilario S."/>
            <person name="Van de Peer Y."/>
            <person name="Esteves A.C."/>
            <person name="Alves A."/>
        </authorList>
    </citation>
    <scope>NUCLEOTIDE SEQUENCE</scope>
    <source>
        <strain evidence="2">MUM 19.33</strain>
    </source>
</reference>
<evidence type="ECO:0000313" key="3">
    <source>
        <dbReference type="Proteomes" id="UP001055219"/>
    </source>
</evidence>
<feature type="transmembrane region" description="Helical" evidence="1">
    <location>
        <begin position="124"/>
        <end position="142"/>
    </location>
</feature>
<keyword evidence="1" id="KW-0812">Transmembrane</keyword>
<sequence>MASTTDPKASLTGTAKISSLGSFIIPTLYIVRGLVGVCTLVAPHLATKVMLLLPPNGGLLPRLFGARELAIATLTYAAFRRLMSSDQSSKDEMRRVLLWGNGLTDTLDVLSCVAMALTGPAESVAVFGAGAAFAAVVGYLGANGLQ</sequence>
<dbReference type="Proteomes" id="UP001055219">
    <property type="component" value="Unassembled WGS sequence"/>
</dbReference>
<dbReference type="OrthoDB" id="10373453at2759"/>
<evidence type="ECO:0000313" key="2">
    <source>
        <dbReference type="EMBL" id="KAI6781624.1"/>
    </source>
</evidence>
<name>A0A9Q0BEV4_9HYPO</name>
<keyword evidence="1" id="KW-1133">Transmembrane helix</keyword>
<comment type="caution">
    <text evidence="2">The sequence shown here is derived from an EMBL/GenBank/DDBJ whole genome shotgun (WGS) entry which is preliminary data.</text>
</comment>